<keyword evidence="1" id="KW-0677">Repeat</keyword>
<name>A0AAV2QP14_MEGNR</name>
<organism evidence="6 7">
    <name type="scientific">Meganyctiphanes norvegica</name>
    <name type="common">Northern krill</name>
    <name type="synonym">Thysanopoda norvegica</name>
    <dbReference type="NCBI Taxonomy" id="48144"/>
    <lineage>
        <taxon>Eukaryota</taxon>
        <taxon>Metazoa</taxon>
        <taxon>Ecdysozoa</taxon>
        <taxon>Arthropoda</taxon>
        <taxon>Crustacea</taxon>
        <taxon>Multicrustacea</taxon>
        <taxon>Malacostraca</taxon>
        <taxon>Eumalacostraca</taxon>
        <taxon>Eucarida</taxon>
        <taxon>Euphausiacea</taxon>
        <taxon>Euphausiidae</taxon>
        <taxon>Meganyctiphanes</taxon>
    </lineage>
</organism>
<dbReference type="FunFam" id="2.60.120.290:FF:000013">
    <property type="entry name" value="Membrane frizzled-related protein"/>
    <property type="match status" value="2"/>
</dbReference>
<dbReference type="EMBL" id="CAXKWB010008298">
    <property type="protein sequence ID" value="CAL4090627.1"/>
    <property type="molecule type" value="Genomic_DNA"/>
</dbReference>
<protein>
    <recommendedName>
        <fullName evidence="5">CUB domain-containing protein</fullName>
    </recommendedName>
</protein>
<evidence type="ECO:0000313" key="6">
    <source>
        <dbReference type="EMBL" id="CAL4090627.1"/>
    </source>
</evidence>
<accession>A0AAV2QP14</accession>
<feature type="non-terminal residue" evidence="6">
    <location>
        <position position="1"/>
    </location>
</feature>
<dbReference type="PROSITE" id="PS01180">
    <property type="entry name" value="CUB"/>
    <property type="match status" value="2"/>
</dbReference>
<keyword evidence="4" id="KW-1133">Transmembrane helix</keyword>
<feature type="domain" description="CUB" evidence="5">
    <location>
        <begin position="216"/>
        <end position="332"/>
    </location>
</feature>
<dbReference type="InterPro" id="IPR035914">
    <property type="entry name" value="Sperma_CUB_dom_sf"/>
</dbReference>
<comment type="caution">
    <text evidence="6">The sequence shown here is derived from an EMBL/GenBank/DDBJ whole genome shotgun (WGS) entry which is preliminary data.</text>
</comment>
<evidence type="ECO:0000259" key="5">
    <source>
        <dbReference type="PROSITE" id="PS01180"/>
    </source>
</evidence>
<keyword evidence="2" id="KW-1015">Disulfide bond</keyword>
<feature type="domain" description="CUB" evidence="5">
    <location>
        <begin position="56"/>
        <end position="172"/>
    </location>
</feature>
<gene>
    <name evidence="6" type="ORF">MNOR_LOCUS14066</name>
</gene>
<reference evidence="6 7" key="1">
    <citation type="submission" date="2024-05" db="EMBL/GenBank/DDBJ databases">
        <authorList>
            <person name="Wallberg A."/>
        </authorList>
    </citation>
    <scope>NUCLEOTIDE SEQUENCE [LARGE SCALE GENOMIC DNA]</scope>
</reference>
<dbReference type="InterPro" id="IPR000859">
    <property type="entry name" value="CUB_dom"/>
</dbReference>
<comment type="caution">
    <text evidence="3">Lacks conserved residue(s) required for the propagation of feature annotation.</text>
</comment>
<proteinExistence type="predicted"/>
<dbReference type="AlphaFoldDB" id="A0AAV2QP14"/>
<keyword evidence="4" id="KW-0812">Transmembrane</keyword>
<dbReference type="SUPFAM" id="SSF49854">
    <property type="entry name" value="Spermadhesin, CUB domain"/>
    <property type="match status" value="2"/>
</dbReference>
<dbReference type="PANTHER" id="PTHR24251:SF37">
    <property type="entry name" value="CUB DOMAIN-CONTAINING PROTEIN"/>
    <property type="match status" value="1"/>
</dbReference>
<evidence type="ECO:0000313" key="7">
    <source>
        <dbReference type="Proteomes" id="UP001497623"/>
    </source>
</evidence>
<evidence type="ECO:0000256" key="4">
    <source>
        <dbReference type="SAM" id="Phobius"/>
    </source>
</evidence>
<keyword evidence="7" id="KW-1185">Reference proteome</keyword>
<evidence type="ECO:0000256" key="3">
    <source>
        <dbReference type="PROSITE-ProRule" id="PRU00059"/>
    </source>
</evidence>
<evidence type="ECO:0000256" key="1">
    <source>
        <dbReference type="ARBA" id="ARBA00022737"/>
    </source>
</evidence>
<dbReference type="Gene3D" id="2.60.120.290">
    <property type="entry name" value="Spermadhesin, CUB domain"/>
    <property type="match status" value="2"/>
</dbReference>
<dbReference type="PANTHER" id="PTHR24251">
    <property type="entry name" value="OVOCHYMASE-RELATED"/>
    <property type="match status" value="1"/>
</dbReference>
<evidence type="ECO:0000256" key="2">
    <source>
        <dbReference type="ARBA" id="ARBA00023157"/>
    </source>
</evidence>
<feature type="transmembrane region" description="Helical" evidence="4">
    <location>
        <begin position="6"/>
        <end position="26"/>
    </location>
</feature>
<dbReference type="Proteomes" id="UP001497623">
    <property type="component" value="Unassembled WGS sequence"/>
</dbReference>
<dbReference type="CDD" id="cd00041">
    <property type="entry name" value="CUB"/>
    <property type="match status" value="2"/>
</dbReference>
<dbReference type="SMART" id="SM00042">
    <property type="entry name" value="CUB"/>
    <property type="match status" value="2"/>
</dbReference>
<sequence>TSMVSTWLLVAMGLAKFSPLILLVLLDTMLGEALKTRLPQVHFGAHKFVRNIHDTCSESFNSSEGILQSPGYPNHYSNDLNCFWSITAEEGTRISIEFIDLEIEYHRLCIYDALMIRDGGNISSPLMGGKICGGYDTNNPLGFTASGNQVFIQFRTDHINYKKGFKLKWTPYNIKECQNHPVCPPGLQKYCPACPVCSNPTECPKSDNIKNYGDACGGIFNSSTGILQSPGYPVIYTNNLDCFWYINTQKGTYITIEFTDLNVEFQRLCVYDSISIRDGDTLLSPLIGGKICGGIDPSHPYRFSTTANHALVHFKTDYLNSKKGFELKWTTGIVTHWSI</sequence>
<keyword evidence="4" id="KW-0472">Membrane</keyword>
<dbReference type="Pfam" id="PF00431">
    <property type="entry name" value="CUB"/>
    <property type="match status" value="2"/>
</dbReference>